<dbReference type="InterPro" id="IPR027417">
    <property type="entry name" value="P-loop_NTPase"/>
</dbReference>
<dbReference type="PANTHER" id="PTHR10039:SF14">
    <property type="entry name" value="NACHT DOMAIN-CONTAINING PROTEIN"/>
    <property type="match status" value="1"/>
</dbReference>
<keyword evidence="2" id="KW-0175">Coiled coil</keyword>
<feature type="compositionally biased region" description="Acidic residues" evidence="3">
    <location>
        <begin position="1242"/>
        <end position="1252"/>
    </location>
</feature>
<feature type="compositionally biased region" description="Acidic residues" evidence="3">
    <location>
        <begin position="1063"/>
        <end position="1072"/>
    </location>
</feature>
<evidence type="ECO:0000313" key="7">
    <source>
        <dbReference type="Proteomes" id="UP001140560"/>
    </source>
</evidence>
<organism evidence="6 7">
    <name type="scientific">Neocucurbitaria cava</name>
    <dbReference type="NCBI Taxonomy" id="798079"/>
    <lineage>
        <taxon>Eukaryota</taxon>
        <taxon>Fungi</taxon>
        <taxon>Dikarya</taxon>
        <taxon>Ascomycota</taxon>
        <taxon>Pezizomycotina</taxon>
        <taxon>Dothideomycetes</taxon>
        <taxon>Pleosporomycetidae</taxon>
        <taxon>Pleosporales</taxon>
        <taxon>Pleosporineae</taxon>
        <taxon>Cucurbitariaceae</taxon>
        <taxon>Neocucurbitaria</taxon>
    </lineage>
</organism>
<dbReference type="InterPro" id="IPR056884">
    <property type="entry name" value="NPHP3-like_N"/>
</dbReference>
<dbReference type="EMBL" id="JAPEUY010000007">
    <property type="protein sequence ID" value="KAJ4371362.1"/>
    <property type="molecule type" value="Genomic_DNA"/>
</dbReference>
<feature type="compositionally biased region" description="Low complexity" evidence="3">
    <location>
        <begin position="1495"/>
        <end position="1508"/>
    </location>
</feature>
<gene>
    <name evidence="6" type="ORF">N0V83_004579</name>
</gene>
<dbReference type="OrthoDB" id="21416at2759"/>
<feature type="region of interest" description="Disordered" evidence="3">
    <location>
        <begin position="1216"/>
        <end position="1252"/>
    </location>
</feature>
<evidence type="ECO:0000256" key="2">
    <source>
        <dbReference type="SAM" id="Coils"/>
    </source>
</evidence>
<keyword evidence="7" id="KW-1185">Reference proteome</keyword>
<feature type="region of interest" description="Disordered" evidence="3">
    <location>
        <begin position="1098"/>
        <end position="1142"/>
    </location>
</feature>
<feature type="coiled-coil region" evidence="2">
    <location>
        <begin position="243"/>
        <end position="270"/>
    </location>
</feature>
<evidence type="ECO:0000259" key="4">
    <source>
        <dbReference type="Pfam" id="PF24809"/>
    </source>
</evidence>
<dbReference type="SUPFAM" id="SSF52540">
    <property type="entry name" value="P-loop containing nucleoside triphosphate hydrolases"/>
    <property type="match status" value="1"/>
</dbReference>
<dbReference type="PANTHER" id="PTHR10039">
    <property type="entry name" value="AMELOGENIN"/>
    <property type="match status" value="1"/>
</dbReference>
<feature type="domain" description="DUF7708" evidence="4">
    <location>
        <begin position="78"/>
        <end position="214"/>
    </location>
</feature>
<feature type="compositionally biased region" description="Low complexity" evidence="3">
    <location>
        <begin position="1222"/>
        <end position="1241"/>
    </location>
</feature>
<feature type="compositionally biased region" description="Polar residues" evidence="3">
    <location>
        <begin position="1034"/>
        <end position="1062"/>
    </location>
</feature>
<evidence type="ECO:0008006" key="8">
    <source>
        <dbReference type="Google" id="ProtNLM"/>
    </source>
</evidence>
<proteinExistence type="predicted"/>
<feature type="domain" description="Nephrocystin 3-like N-terminal" evidence="5">
    <location>
        <begin position="299"/>
        <end position="467"/>
    </location>
</feature>
<keyword evidence="1" id="KW-0677">Repeat</keyword>
<feature type="region of interest" description="Disordered" evidence="3">
    <location>
        <begin position="1487"/>
        <end position="1513"/>
    </location>
</feature>
<comment type="caution">
    <text evidence="6">The sequence shown here is derived from an EMBL/GenBank/DDBJ whole genome shotgun (WGS) entry which is preliminary data.</text>
</comment>
<name>A0A9W8Y9Q4_9PLEO</name>
<dbReference type="InterPro" id="IPR056125">
    <property type="entry name" value="DUF7708"/>
</dbReference>
<feature type="region of interest" description="Disordered" evidence="3">
    <location>
        <begin position="1156"/>
        <end position="1176"/>
    </location>
</feature>
<feature type="compositionally biased region" description="Low complexity" evidence="3">
    <location>
        <begin position="1159"/>
        <end position="1170"/>
    </location>
</feature>
<protein>
    <recommendedName>
        <fullName evidence="8">NACHT domain-containing protein</fullName>
    </recommendedName>
</protein>
<evidence type="ECO:0000256" key="3">
    <source>
        <dbReference type="SAM" id="MobiDB-lite"/>
    </source>
</evidence>
<dbReference type="Gene3D" id="3.40.50.300">
    <property type="entry name" value="P-loop containing nucleotide triphosphate hydrolases"/>
    <property type="match status" value="1"/>
</dbReference>
<evidence type="ECO:0000313" key="6">
    <source>
        <dbReference type="EMBL" id="KAJ4371362.1"/>
    </source>
</evidence>
<dbReference type="Pfam" id="PF24883">
    <property type="entry name" value="NPHP3_N"/>
    <property type="match status" value="1"/>
</dbReference>
<feature type="compositionally biased region" description="Acidic residues" evidence="3">
    <location>
        <begin position="1127"/>
        <end position="1137"/>
    </location>
</feature>
<dbReference type="Proteomes" id="UP001140560">
    <property type="component" value="Unassembled WGS sequence"/>
</dbReference>
<evidence type="ECO:0000259" key="5">
    <source>
        <dbReference type="Pfam" id="PF24883"/>
    </source>
</evidence>
<dbReference type="Pfam" id="PF24809">
    <property type="entry name" value="DUF7708"/>
    <property type="match status" value="1"/>
</dbReference>
<reference evidence="6" key="1">
    <citation type="submission" date="2022-10" db="EMBL/GenBank/DDBJ databases">
        <title>Tapping the CABI collections for fungal endophytes: first genome assemblies for Collariella, Neodidymelliopsis, Ascochyta clinopodiicola, Didymella pomorum, Didymosphaeria variabile, Neocosmospora piperis and Neocucurbitaria cava.</title>
        <authorList>
            <person name="Hill R."/>
        </authorList>
    </citation>
    <scope>NUCLEOTIDE SEQUENCE</scope>
    <source>
        <strain evidence="6">IMI 356814</strain>
    </source>
</reference>
<evidence type="ECO:0000256" key="1">
    <source>
        <dbReference type="ARBA" id="ARBA00022737"/>
    </source>
</evidence>
<accession>A0A9W8Y9Q4</accession>
<sequence>MPPAPAPATPQPATPFARALEEYIQSRPKKSKTPQFIRDIQQQIQNGDTIDRMAVKNAIVQVERTSTDRAATQRMRKVLNPVVSVLNTYAGVVDTLCNADPMPTALIWGCMKVAIQCSTRFLDLYDKIGSQLADLGAHLEVLTAYEELFGESATMQELLQASYIDIIRFWHRVEKECKRCIANRMARALASFSTDKLNQIIAAIDKNAQRISLLVPAVQERLARGEREDAAEERRLAGIARDEQKLLFEMQAEELKIRNAERKRARKTSLDSWLLGGAPQINESNHRHQEQNTRSRNPETCTWLLNEALFTDWLQTRDSSPVLWVKAAPGVGKSVLTAFAIEEAQRTSADTSATCFQYYTFDEAFRYLQVLRALAEQLSNQLWEQTGDIPEDIVAITQKTATSSKAEDIKNVLRQLTQRMTTTYVFLDGLDEECDSGDRWHQAKQVLDFLIGLAIYDKLPVKLWCSSQPRTCVDGVLQLYPTLQITPDLNNKDIERYLKNQIPELDSLELDEGYKTLVLSDLRARADGCFLWASLMLSSITNAASLQAIQKQINDGLPEDYENYYMRKLNSIGSSDRRLVSILLSCIVYAKRPLRLDELCEATAAVEAKSGENIDRSRKLFKRKVTTLCQPLVRVQDTETPHGTVTTCTLTHSTVRNFLLKRAQDDGAEDDRETLRIVPDTLADICLKYLMQPCFAALLKREGQIFKDELDEDINNHHLLPYAAKYWDKHLDVASQWKDFCEPVKDFIRSAQFFTCLQVQSLLVGGQFQFWWNAKDIQAGPHIKRVFPAWLGAQCDHTLENDYRLFVSDWGYLLNEMINLNAAHAGELDRCFFGSLGSDNFMHVGPSRYASWQVRDDEAATNSLPARYFDAIDATGCEMVVLSLYDVKKETLKLEFDCQQWDLTGETPCLRNSQKLTAGFIETLWLLYDLPPSTNSFGKPPVVTWSSDLAVMRIGSQLYTKDCNDLYQLASNIDTRSMFIDEFASRHHHIAITTRREFPYAEMAKRDAQVMQDPPEIDDQAVVLLIANGVLSNGSSTNPTTAAGTDETGTVDTSKSSNTSVESDAESETEVIDDMRIEDASKFKHVSRREAIVADEFEEDDPLLKSDSDASGNSAEEEWSDGSSDMLSDEVEDEDQWNDWGNERLTIEELKLEVNDSYPSSPASSASAASGKVPDFDDLESLASQDEELNVDEVWTAGEGDEIKISGFMFKKGDLGIDDSDSSSSRETSSVESSYSLSNYSDSDDDDGNNSDFDVDMAKHLDALIFGKASREGKQRISLQVHDLSTPDGPPSFHFTRYVQRGLFDSPPVFHPSKPLLVWPLGDAEILFADYKSNTFFTRLLCCSRFKSCHIFVKAHFSQSGEYLHFASLEAQTKDPSKDDEDEKGSLSLSLQASTHRLSVRKTTRSPPRLIYRTTIDLGSAPTLKISSSPYTLHWTDETLYLTTRAQTLNVMRIPLFPDAEKPGRGSVCYIQQHVYLPRTIESRTLHFFPPPSPSSSSRAPSTQSKSPGASLQPIKQNTMAKIIIGSHSAVPSQGLLVPRYQVSPPMGVLLHEERDLGGWKCKAVVLGGSCSGDGGEEGKQRLNNAGGRLQGKFETFDRTEDCDIVPFLY</sequence>
<feature type="region of interest" description="Disordered" evidence="3">
    <location>
        <begin position="1034"/>
        <end position="1074"/>
    </location>
</feature>